<keyword evidence="7 8" id="KW-0472">Membrane</keyword>
<feature type="transmembrane region" description="Helical" evidence="8">
    <location>
        <begin position="147"/>
        <end position="171"/>
    </location>
</feature>
<feature type="transmembrane region" description="Helical" evidence="8">
    <location>
        <begin position="177"/>
        <end position="194"/>
    </location>
</feature>
<evidence type="ECO:0000256" key="8">
    <source>
        <dbReference type="SAM" id="Phobius"/>
    </source>
</evidence>
<dbReference type="Proteomes" id="UP000295504">
    <property type="component" value="Unassembled WGS sequence"/>
</dbReference>
<evidence type="ECO:0000256" key="2">
    <source>
        <dbReference type="ARBA" id="ARBA00010735"/>
    </source>
</evidence>
<proteinExistence type="inferred from homology"/>
<evidence type="ECO:0000256" key="3">
    <source>
        <dbReference type="ARBA" id="ARBA00022448"/>
    </source>
</evidence>
<feature type="transmembrane region" description="Helical" evidence="8">
    <location>
        <begin position="25"/>
        <end position="50"/>
    </location>
</feature>
<sequence>MKVELLQEFTLKDGWTVKDEKDYRIFLKGFIDTMPLGISTLIYGVVYGVMASKAGLSIFETIGMSAFIFVGASQMTAVQMIAIGSSPISIIITVLIINLRHLLLAASISPYLKDVSKKMKMINAFLMTDESYAVTYSHFQTNKPSSIYFLGSGINIYILWGSAGVIGFFFGNIISPQLNYIFDFAFVAAFIGMIVPMIKDFPTVATVVTSAVVSITGSQLITGKWYIIIAALLASTAGYIVSELKSKVEANRVIKGGIDCEH</sequence>
<dbReference type="EMBL" id="SLYC01000061">
    <property type="protein sequence ID" value="TCP95302.1"/>
    <property type="molecule type" value="Genomic_DNA"/>
</dbReference>
<keyword evidence="5 8" id="KW-0812">Transmembrane</keyword>
<organism evidence="9 10">
    <name type="scientific">Serpentinicella alkaliphila</name>
    <dbReference type="NCBI Taxonomy" id="1734049"/>
    <lineage>
        <taxon>Bacteria</taxon>
        <taxon>Bacillati</taxon>
        <taxon>Bacillota</taxon>
        <taxon>Clostridia</taxon>
        <taxon>Peptostreptococcales</taxon>
        <taxon>Natronincolaceae</taxon>
        <taxon>Serpentinicella</taxon>
    </lineage>
</organism>
<feature type="transmembrane region" description="Helical" evidence="8">
    <location>
        <begin position="201"/>
        <end position="219"/>
    </location>
</feature>
<comment type="subcellular location">
    <subcellularLocation>
        <location evidence="1">Cell membrane</location>
        <topology evidence="1">Multi-pass membrane protein</topology>
    </subcellularLocation>
</comment>
<feature type="transmembrane region" description="Helical" evidence="8">
    <location>
        <begin position="88"/>
        <end position="112"/>
    </location>
</feature>
<comment type="caution">
    <text evidence="9">The sequence shown here is derived from an EMBL/GenBank/DDBJ whole genome shotgun (WGS) entry which is preliminary data.</text>
</comment>
<comment type="similarity">
    <text evidence="2">Belongs to the AzlC family.</text>
</comment>
<gene>
    <name evidence="9" type="ORF">EDD79_10618</name>
</gene>
<keyword evidence="6 8" id="KW-1133">Transmembrane helix</keyword>
<accession>A0A4R2TKB5</accession>
<keyword evidence="3" id="KW-0813">Transport</keyword>
<dbReference type="GO" id="GO:0005886">
    <property type="term" value="C:plasma membrane"/>
    <property type="evidence" value="ECO:0007669"/>
    <property type="project" value="UniProtKB-SubCell"/>
</dbReference>
<dbReference type="PANTHER" id="PTHR34979">
    <property type="entry name" value="INNER MEMBRANE PROTEIN YGAZ"/>
    <property type="match status" value="1"/>
</dbReference>
<evidence type="ECO:0000256" key="6">
    <source>
        <dbReference type="ARBA" id="ARBA00022989"/>
    </source>
</evidence>
<feature type="transmembrane region" description="Helical" evidence="8">
    <location>
        <begin position="62"/>
        <end position="82"/>
    </location>
</feature>
<reference evidence="9 10" key="1">
    <citation type="submission" date="2019-03" db="EMBL/GenBank/DDBJ databases">
        <title>Genomic Encyclopedia of Type Strains, Phase IV (KMG-IV): sequencing the most valuable type-strain genomes for metagenomic binning, comparative biology and taxonomic classification.</title>
        <authorList>
            <person name="Goeker M."/>
        </authorList>
    </citation>
    <scope>NUCLEOTIDE SEQUENCE [LARGE SCALE GENOMIC DNA]</scope>
    <source>
        <strain evidence="9 10">DSM 100013</strain>
    </source>
</reference>
<dbReference type="AlphaFoldDB" id="A0A4R2TKB5"/>
<evidence type="ECO:0000256" key="1">
    <source>
        <dbReference type="ARBA" id="ARBA00004651"/>
    </source>
</evidence>
<evidence type="ECO:0000313" key="9">
    <source>
        <dbReference type="EMBL" id="TCP95302.1"/>
    </source>
</evidence>
<dbReference type="InterPro" id="IPR011606">
    <property type="entry name" value="Brnchd-chn_aa_trnsp_permease"/>
</dbReference>
<feature type="transmembrane region" description="Helical" evidence="8">
    <location>
        <begin position="225"/>
        <end position="242"/>
    </location>
</feature>
<dbReference type="Pfam" id="PF03591">
    <property type="entry name" value="AzlC"/>
    <property type="match status" value="1"/>
</dbReference>
<evidence type="ECO:0000256" key="7">
    <source>
        <dbReference type="ARBA" id="ARBA00023136"/>
    </source>
</evidence>
<dbReference type="PANTHER" id="PTHR34979:SF1">
    <property type="entry name" value="INNER MEMBRANE PROTEIN YGAZ"/>
    <property type="match status" value="1"/>
</dbReference>
<name>A0A4R2TKB5_9FIRM</name>
<keyword evidence="10" id="KW-1185">Reference proteome</keyword>
<evidence type="ECO:0000256" key="5">
    <source>
        <dbReference type="ARBA" id="ARBA00022692"/>
    </source>
</evidence>
<dbReference type="GO" id="GO:1903785">
    <property type="term" value="P:L-valine transmembrane transport"/>
    <property type="evidence" value="ECO:0007669"/>
    <property type="project" value="TreeGrafter"/>
</dbReference>
<keyword evidence="4" id="KW-1003">Cell membrane</keyword>
<evidence type="ECO:0000256" key="4">
    <source>
        <dbReference type="ARBA" id="ARBA00022475"/>
    </source>
</evidence>
<evidence type="ECO:0000313" key="10">
    <source>
        <dbReference type="Proteomes" id="UP000295504"/>
    </source>
</evidence>
<protein>
    <submittedName>
        <fullName evidence="9">4-azaleucine resistance transporter AzlC</fullName>
    </submittedName>
</protein>